<dbReference type="InterPro" id="IPR041667">
    <property type="entry name" value="Cupin_8"/>
</dbReference>
<proteinExistence type="predicted"/>
<name>U6M0C9_EIMMA</name>
<dbReference type="OrthoDB" id="415358at2759"/>
<dbReference type="AlphaFoldDB" id="U6M0C9"/>
<dbReference type="PANTHER" id="PTHR12461:SF100">
    <property type="entry name" value="JMJC DOMAIN-CONTAINING PROTEIN 4"/>
    <property type="match status" value="1"/>
</dbReference>
<dbReference type="InterPro" id="IPR014710">
    <property type="entry name" value="RmlC-like_jellyroll"/>
</dbReference>
<organism evidence="4 5">
    <name type="scientific">Eimeria maxima</name>
    <name type="common">Coccidian parasite</name>
    <dbReference type="NCBI Taxonomy" id="5804"/>
    <lineage>
        <taxon>Eukaryota</taxon>
        <taxon>Sar</taxon>
        <taxon>Alveolata</taxon>
        <taxon>Apicomplexa</taxon>
        <taxon>Conoidasida</taxon>
        <taxon>Coccidia</taxon>
        <taxon>Eucoccidiorida</taxon>
        <taxon>Eimeriorina</taxon>
        <taxon>Eimeriidae</taxon>
        <taxon>Eimeria</taxon>
    </lineage>
</organism>
<evidence type="ECO:0000259" key="3">
    <source>
        <dbReference type="Pfam" id="PF13621"/>
    </source>
</evidence>
<dbReference type="PANTHER" id="PTHR12461">
    <property type="entry name" value="HYPOXIA-INDUCIBLE FACTOR 1 ALPHA INHIBITOR-RELATED"/>
    <property type="match status" value="1"/>
</dbReference>
<keyword evidence="1" id="KW-0175">Coiled coil</keyword>
<reference evidence="4" key="2">
    <citation type="submission" date="2013-10" db="EMBL/GenBank/DDBJ databases">
        <authorList>
            <person name="Aslett M."/>
        </authorList>
    </citation>
    <scope>NUCLEOTIDE SEQUENCE [LARGE SCALE GENOMIC DNA]</scope>
    <source>
        <strain evidence="4">Weybridge</strain>
    </source>
</reference>
<gene>
    <name evidence="4" type="ORF">EMWEY_00019260</name>
</gene>
<feature type="compositionally biased region" description="Acidic residues" evidence="2">
    <location>
        <begin position="404"/>
        <end position="418"/>
    </location>
</feature>
<feature type="domain" description="Cupin-like" evidence="3">
    <location>
        <begin position="148"/>
        <end position="303"/>
    </location>
</feature>
<dbReference type="Proteomes" id="UP000030763">
    <property type="component" value="Unassembled WGS sequence"/>
</dbReference>
<reference evidence="4" key="1">
    <citation type="submission" date="2013-10" db="EMBL/GenBank/DDBJ databases">
        <title>Genomic analysis of the causative agents of coccidiosis in chickens.</title>
        <authorList>
            <person name="Reid A.J."/>
            <person name="Blake D."/>
            <person name="Billington K."/>
            <person name="Browne H."/>
            <person name="Dunn M."/>
            <person name="Hung S."/>
            <person name="Kawahara F."/>
            <person name="Miranda-Saavedra D."/>
            <person name="Mourier T."/>
            <person name="Nagra H."/>
            <person name="Otto T.D."/>
            <person name="Rawlings N."/>
            <person name="Sanchez A."/>
            <person name="Sanders M."/>
            <person name="Subramaniam C."/>
            <person name="Tay Y."/>
            <person name="Dear P."/>
            <person name="Doerig C."/>
            <person name="Gruber A."/>
            <person name="Parkinson J."/>
            <person name="Shirley M."/>
            <person name="Wan K.L."/>
            <person name="Berriman M."/>
            <person name="Tomley F."/>
            <person name="Pain A."/>
        </authorList>
    </citation>
    <scope>NUCLEOTIDE SEQUENCE [LARGE SCALE GENOMIC DNA]</scope>
    <source>
        <strain evidence="4">Weybridge</strain>
    </source>
</reference>
<evidence type="ECO:0000256" key="1">
    <source>
        <dbReference type="SAM" id="Coils"/>
    </source>
</evidence>
<evidence type="ECO:0000313" key="5">
    <source>
        <dbReference type="Proteomes" id="UP000030763"/>
    </source>
</evidence>
<sequence length="457" mass="50021">MKKGRRGGANGAGIARKADRVHRLKHQLRASVAGGKQEKPRDRNRSAITGTYTGFCPWKERPEGGRLPEIDRVLVNEYIECCSNCSSNSSASSTTSRSEGSTEAAASGSGSSALCRACFFGLYIKPRKPCLLRLVREDKPKNCKQESEALADARALRQWRDLNYLKQTAGNETIDVEIRGTQGAPSFGKGQYQQLPFGEVLQRLQDGDSSLYVTTQRIPSDKYGPKAVCGAPLNGSLAGDFPKSPALAGHLVVSQFNIWMGHSYHGSSTGLHHDFHDNFYCLLRGRKEFRLYSPRLCRLLRPQGCMRMTNSPAIHSNGLISYIPCIREDGAHEGAVLRARQIALEETIRELQEELQSTQARLEAAAEAVEHRDAKRALEDKMNQAEAELDECLEATLTAAGEDSGFEDGDSTTSEEGDVSPHSPSNMFHALFVNFEVPSAVVSPALCLSQAPAPRNP</sequence>
<evidence type="ECO:0000256" key="2">
    <source>
        <dbReference type="SAM" id="MobiDB-lite"/>
    </source>
</evidence>
<dbReference type="Gene3D" id="2.60.120.10">
    <property type="entry name" value="Jelly Rolls"/>
    <property type="match status" value="1"/>
</dbReference>
<feature type="compositionally biased region" description="Low complexity" evidence="2">
    <location>
        <begin position="85"/>
        <end position="108"/>
    </location>
</feature>
<feature type="region of interest" description="Disordered" evidence="2">
    <location>
        <begin position="84"/>
        <end position="108"/>
    </location>
</feature>
<accession>U6M0C9</accession>
<feature type="region of interest" description="Disordered" evidence="2">
    <location>
        <begin position="28"/>
        <end position="49"/>
    </location>
</feature>
<dbReference type="RefSeq" id="XP_013333174.1">
    <property type="nucleotide sequence ID" value="XM_013477720.1"/>
</dbReference>
<dbReference type="SUPFAM" id="SSF51197">
    <property type="entry name" value="Clavaminate synthase-like"/>
    <property type="match status" value="1"/>
</dbReference>
<dbReference type="Pfam" id="PF13621">
    <property type="entry name" value="Cupin_8"/>
    <property type="match status" value="1"/>
</dbReference>
<dbReference type="EMBL" id="HG718971">
    <property type="protein sequence ID" value="CDJ56523.1"/>
    <property type="molecule type" value="Genomic_DNA"/>
</dbReference>
<keyword evidence="5" id="KW-1185">Reference proteome</keyword>
<feature type="coiled-coil region" evidence="1">
    <location>
        <begin position="341"/>
        <end position="395"/>
    </location>
</feature>
<feature type="region of interest" description="Disordered" evidence="2">
    <location>
        <begin position="401"/>
        <end position="423"/>
    </location>
</feature>
<protein>
    <recommendedName>
        <fullName evidence="3">Cupin-like domain-containing protein</fullName>
    </recommendedName>
</protein>
<feature type="compositionally biased region" description="Basic and acidic residues" evidence="2">
    <location>
        <begin position="36"/>
        <end position="45"/>
    </location>
</feature>
<dbReference type="VEuPathDB" id="ToxoDB:EMWEY_00019260"/>
<dbReference type="GeneID" id="25335912"/>
<evidence type="ECO:0000313" key="4">
    <source>
        <dbReference type="EMBL" id="CDJ56523.1"/>
    </source>
</evidence>